<dbReference type="GO" id="GO:0046983">
    <property type="term" value="F:protein dimerization activity"/>
    <property type="evidence" value="ECO:0007669"/>
    <property type="project" value="InterPro"/>
</dbReference>
<accession>A0AAE3ZI85</accession>
<evidence type="ECO:0000256" key="4">
    <source>
        <dbReference type="ARBA" id="ARBA00022679"/>
    </source>
</evidence>
<evidence type="ECO:0000256" key="3">
    <source>
        <dbReference type="ARBA" id="ARBA00022553"/>
    </source>
</evidence>
<dbReference type="Gene3D" id="3.30.565.10">
    <property type="entry name" value="Histidine kinase-like ATPase, C-terminal domain"/>
    <property type="match status" value="1"/>
</dbReference>
<dbReference type="InterPro" id="IPR050482">
    <property type="entry name" value="Sensor_HK_TwoCompSys"/>
</dbReference>
<dbReference type="EMBL" id="JAVDXW010000002">
    <property type="protein sequence ID" value="MDR7304650.1"/>
    <property type="molecule type" value="Genomic_DNA"/>
</dbReference>
<dbReference type="InterPro" id="IPR036890">
    <property type="entry name" value="HATPase_C_sf"/>
</dbReference>
<dbReference type="PANTHER" id="PTHR24421:SF10">
    <property type="entry name" value="NITRATE_NITRITE SENSOR PROTEIN NARQ"/>
    <property type="match status" value="1"/>
</dbReference>
<name>A0AAE3ZI85_9ACTN</name>
<dbReference type="SUPFAM" id="SSF55874">
    <property type="entry name" value="ATPase domain of HSP90 chaperone/DNA topoisomerase II/histidine kinase"/>
    <property type="match status" value="1"/>
</dbReference>
<dbReference type="CDD" id="cd16917">
    <property type="entry name" value="HATPase_UhpB-NarQ-NarX-like"/>
    <property type="match status" value="1"/>
</dbReference>
<dbReference type="EC" id="2.7.13.3" evidence="2"/>
<sequence length="368" mass="39665">MASVSDAPIWWMALLVAGGQCGPVLIRRECPMTAFVIASCAAFAQWLLNMGLLPANLVLFAALYNVASRCRWHSAAFAAAVVELGALLANIRWFTSAGGPRMPVELIPATILIGSMWIWGNSVRTRRAYLTSLQERAVQAERERDNQAHIAAATERARIAREMHDVVSHSLSVMVVQANGAAYSLRSQPDRAEQAVTTIRDTGQAALTEMRRMLGVLRDGESENDSYTPQPGIAQLDQLVEDVRDLDLPVEFTAEGVPRALPTGMELAVYRIVQEALTNTRKHAGPHVSRARVRLWYGDDVLEVRISDDGRGAVTFLGSTTGGGHGLVGMQERVAVYGGSIHSGPQPGGGFEVVASLPLNAPMNGSSD</sequence>
<reference evidence="13" key="1">
    <citation type="submission" date="2023-07" db="EMBL/GenBank/DDBJ databases">
        <title>Sequencing the genomes of 1000 actinobacteria strains.</title>
        <authorList>
            <person name="Klenk H.-P."/>
        </authorList>
    </citation>
    <scope>NUCLEOTIDE SEQUENCE</scope>
    <source>
        <strain evidence="13">DSM 45977</strain>
    </source>
</reference>
<protein>
    <recommendedName>
        <fullName evidence="2">histidine kinase</fullName>
        <ecNumber evidence="2">2.7.13.3</ecNumber>
    </recommendedName>
</protein>
<feature type="transmembrane region" description="Helical" evidence="9">
    <location>
        <begin position="106"/>
        <end position="123"/>
    </location>
</feature>
<keyword evidence="4" id="KW-0808">Transferase</keyword>
<keyword evidence="3" id="KW-0597">Phosphoprotein</keyword>
<keyword evidence="9" id="KW-0472">Membrane</keyword>
<feature type="domain" description="DUF7134" evidence="12">
    <location>
        <begin position="11"/>
        <end position="127"/>
    </location>
</feature>
<feature type="domain" description="Histidine kinase/HSP90-like ATPase" evidence="10">
    <location>
        <begin position="266"/>
        <end position="360"/>
    </location>
</feature>
<keyword evidence="8" id="KW-0902">Two-component regulatory system</keyword>
<feature type="transmembrane region" description="Helical" evidence="9">
    <location>
        <begin position="32"/>
        <end position="63"/>
    </location>
</feature>
<evidence type="ECO:0000256" key="5">
    <source>
        <dbReference type="ARBA" id="ARBA00022741"/>
    </source>
</evidence>
<dbReference type="GO" id="GO:0005524">
    <property type="term" value="F:ATP binding"/>
    <property type="evidence" value="ECO:0007669"/>
    <property type="project" value="UniProtKB-KW"/>
</dbReference>
<dbReference type="Pfam" id="PF23539">
    <property type="entry name" value="DUF7134"/>
    <property type="match status" value="1"/>
</dbReference>
<evidence type="ECO:0000256" key="6">
    <source>
        <dbReference type="ARBA" id="ARBA00022777"/>
    </source>
</evidence>
<feature type="transmembrane region" description="Helical" evidence="9">
    <location>
        <begin position="75"/>
        <end position="94"/>
    </location>
</feature>
<comment type="catalytic activity">
    <reaction evidence="1">
        <text>ATP + protein L-histidine = ADP + protein N-phospho-L-histidine.</text>
        <dbReference type="EC" id="2.7.13.3"/>
    </reaction>
</comment>
<evidence type="ECO:0000259" key="11">
    <source>
        <dbReference type="Pfam" id="PF07730"/>
    </source>
</evidence>
<evidence type="ECO:0000256" key="7">
    <source>
        <dbReference type="ARBA" id="ARBA00022840"/>
    </source>
</evidence>
<evidence type="ECO:0000256" key="8">
    <source>
        <dbReference type="ARBA" id="ARBA00023012"/>
    </source>
</evidence>
<dbReference type="Pfam" id="PF07730">
    <property type="entry name" value="HisKA_3"/>
    <property type="match status" value="1"/>
</dbReference>
<evidence type="ECO:0000256" key="1">
    <source>
        <dbReference type="ARBA" id="ARBA00000085"/>
    </source>
</evidence>
<dbReference type="Pfam" id="PF02518">
    <property type="entry name" value="HATPase_c"/>
    <property type="match status" value="1"/>
</dbReference>
<keyword evidence="6 13" id="KW-0418">Kinase</keyword>
<keyword evidence="7" id="KW-0067">ATP-binding</keyword>
<gene>
    <name evidence="13" type="ORF">JOF55_004894</name>
</gene>
<dbReference type="GO" id="GO:0016020">
    <property type="term" value="C:membrane"/>
    <property type="evidence" value="ECO:0007669"/>
    <property type="project" value="InterPro"/>
</dbReference>
<evidence type="ECO:0000313" key="14">
    <source>
        <dbReference type="Proteomes" id="UP001180845"/>
    </source>
</evidence>
<evidence type="ECO:0000259" key="12">
    <source>
        <dbReference type="Pfam" id="PF23539"/>
    </source>
</evidence>
<feature type="transmembrane region" description="Helical" evidence="9">
    <location>
        <begin position="7"/>
        <end position="26"/>
    </location>
</feature>
<evidence type="ECO:0000259" key="10">
    <source>
        <dbReference type="Pfam" id="PF02518"/>
    </source>
</evidence>
<evidence type="ECO:0000256" key="9">
    <source>
        <dbReference type="SAM" id="Phobius"/>
    </source>
</evidence>
<proteinExistence type="predicted"/>
<dbReference type="InterPro" id="IPR011712">
    <property type="entry name" value="Sig_transdc_His_kin_sub3_dim/P"/>
</dbReference>
<keyword evidence="14" id="KW-1185">Reference proteome</keyword>
<evidence type="ECO:0000256" key="2">
    <source>
        <dbReference type="ARBA" id="ARBA00012438"/>
    </source>
</evidence>
<comment type="caution">
    <text evidence="13">The sequence shown here is derived from an EMBL/GenBank/DDBJ whole genome shotgun (WGS) entry which is preliminary data.</text>
</comment>
<dbReference type="Gene3D" id="1.20.5.1930">
    <property type="match status" value="1"/>
</dbReference>
<dbReference type="PANTHER" id="PTHR24421">
    <property type="entry name" value="NITRATE/NITRITE SENSOR PROTEIN NARX-RELATED"/>
    <property type="match status" value="1"/>
</dbReference>
<dbReference type="InterPro" id="IPR003594">
    <property type="entry name" value="HATPase_dom"/>
</dbReference>
<keyword evidence="9" id="KW-0812">Transmembrane</keyword>
<dbReference type="InterPro" id="IPR055558">
    <property type="entry name" value="DUF7134"/>
</dbReference>
<keyword evidence="5" id="KW-0547">Nucleotide-binding</keyword>
<dbReference type="RefSeq" id="WP_310279022.1">
    <property type="nucleotide sequence ID" value="NZ_JAVDXW010000002.1"/>
</dbReference>
<dbReference type="AlphaFoldDB" id="A0AAE3ZI85"/>
<evidence type="ECO:0000313" key="13">
    <source>
        <dbReference type="EMBL" id="MDR7304650.1"/>
    </source>
</evidence>
<keyword evidence="9" id="KW-1133">Transmembrane helix</keyword>
<dbReference type="GO" id="GO:0000155">
    <property type="term" value="F:phosphorelay sensor kinase activity"/>
    <property type="evidence" value="ECO:0007669"/>
    <property type="project" value="InterPro"/>
</dbReference>
<dbReference type="Proteomes" id="UP001180845">
    <property type="component" value="Unassembled WGS sequence"/>
</dbReference>
<feature type="domain" description="Signal transduction histidine kinase subgroup 3 dimerisation and phosphoacceptor" evidence="11">
    <location>
        <begin position="155"/>
        <end position="220"/>
    </location>
</feature>
<organism evidence="13 14">
    <name type="scientific">Haloactinomyces albus</name>
    <dbReference type="NCBI Taxonomy" id="1352928"/>
    <lineage>
        <taxon>Bacteria</taxon>
        <taxon>Bacillati</taxon>
        <taxon>Actinomycetota</taxon>
        <taxon>Actinomycetes</taxon>
        <taxon>Actinopolysporales</taxon>
        <taxon>Actinopolysporaceae</taxon>
        <taxon>Haloactinomyces</taxon>
    </lineage>
</organism>